<name>A0ABY8AXN1_9GAMM</name>
<organism evidence="2 3">
    <name type="scientific">Legionella cardiaca</name>
    <dbReference type="NCBI Taxonomy" id="1071983"/>
    <lineage>
        <taxon>Bacteria</taxon>
        <taxon>Pseudomonadati</taxon>
        <taxon>Pseudomonadota</taxon>
        <taxon>Gammaproteobacteria</taxon>
        <taxon>Legionellales</taxon>
        <taxon>Legionellaceae</taxon>
        <taxon>Legionella</taxon>
    </lineage>
</organism>
<protein>
    <recommendedName>
        <fullName evidence="4">Dot/Icm T4SS effector</fullName>
    </recommendedName>
</protein>
<dbReference type="EMBL" id="CP119078">
    <property type="protein sequence ID" value="WED43867.1"/>
    <property type="molecule type" value="Genomic_DNA"/>
</dbReference>
<evidence type="ECO:0000313" key="2">
    <source>
        <dbReference type="EMBL" id="WED43867.1"/>
    </source>
</evidence>
<evidence type="ECO:0008006" key="4">
    <source>
        <dbReference type="Google" id="ProtNLM"/>
    </source>
</evidence>
<dbReference type="Proteomes" id="UP001222087">
    <property type="component" value="Chromosome"/>
</dbReference>
<evidence type="ECO:0000256" key="1">
    <source>
        <dbReference type="SAM" id="MobiDB-lite"/>
    </source>
</evidence>
<evidence type="ECO:0000313" key="3">
    <source>
        <dbReference type="Proteomes" id="UP001222087"/>
    </source>
</evidence>
<proteinExistence type="predicted"/>
<reference evidence="2 3" key="1">
    <citation type="submission" date="2023-02" db="EMBL/GenBank/DDBJ databases">
        <title>Genome Sequence of L. cardiaca H63T.</title>
        <authorList>
            <person name="Lopez A.E."/>
            <person name="Cianciotto N.P."/>
        </authorList>
    </citation>
    <scope>NUCLEOTIDE SEQUENCE [LARGE SCALE GENOMIC DNA]</scope>
    <source>
        <strain evidence="2 3">H63</strain>
    </source>
</reference>
<accession>A0ABY8AXN1</accession>
<feature type="compositionally biased region" description="Low complexity" evidence="1">
    <location>
        <begin position="213"/>
        <end position="234"/>
    </location>
</feature>
<feature type="region of interest" description="Disordered" evidence="1">
    <location>
        <begin position="213"/>
        <end position="252"/>
    </location>
</feature>
<dbReference type="RefSeq" id="WP_275089680.1">
    <property type="nucleotide sequence ID" value="NZ_CP119078.1"/>
</dbReference>
<sequence>MPNIIIYTDFDGTITAKPGNELVFTPFYQSLLEGYEEGKIQKNYKTTPLKSSSEIQDLFVKKFGEYDGESNYLREDAEYLMTPEAVSFFHKVLSNPDIKVNIVTRNRSGYIKELFAYHKFTAEEISRLEIHDKTGKYDAVSSDSHPEGISHFYVFDDSSEDYGAMYYALTNRGYQQEQIYGRNEAPGQFKWGEYLNHILIKLGLSSEKKESLESINPSSEDSSILSASSTLTALETRDRESSSRKKEPSSQHATVLFDKIEQEIARIKGYKNSKALYKASKIETALAEASKYLQANPSCTIKEFLNYRKDNNPETLSISNALAIKRNSWDFLHTPDAFKNVMKLFTGRMDEQVGHKEDEIRPLPISPIK</sequence>
<feature type="compositionally biased region" description="Basic and acidic residues" evidence="1">
    <location>
        <begin position="235"/>
        <end position="249"/>
    </location>
</feature>
<keyword evidence="3" id="KW-1185">Reference proteome</keyword>
<gene>
    <name evidence="2" type="ORF">PXX05_03540</name>
</gene>